<dbReference type="RefSeq" id="WP_249771014.1">
    <property type="nucleotide sequence ID" value="NZ_CP097332.1"/>
</dbReference>
<organism evidence="2 3">
    <name type="scientific">Jatrophihabitans telluris</name>
    <dbReference type="NCBI Taxonomy" id="2038343"/>
    <lineage>
        <taxon>Bacteria</taxon>
        <taxon>Bacillati</taxon>
        <taxon>Actinomycetota</taxon>
        <taxon>Actinomycetes</taxon>
        <taxon>Jatrophihabitantales</taxon>
        <taxon>Jatrophihabitantaceae</taxon>
        <taxon>Jatrophihabitans</taxon>
    </lineage>
</organism>
<dbReference type="Proteomes" id="UP001056336">
    <property type="component" value="Chromosome"/>
</dbReference>
<feature type="compositionally biased region" description="Basic and acidic residues" evidence="1">
    <location>
        <begin position="1"/>
        <end position="14"/>
    </location>
</feature>
<dbReference type="InterPro" id="IPR029025">
    <property type="entry name" value="T3SS_substrate_exporter_C"/>
</dbReference>
<evidence type="ECO:0000313" key="3">
    <source>
        <dbReference type="Proteomes" id="UP001056336"/>
    </source>
</evidence>
<proteinExistence type="predicted"/>
<dbReference type="PANTHER" id="PTHR30531:SF12">
    <property type="entry name" value="FLAGELLAR BIOSYNTHETIC PROTEIN FLHB"/>
    <property type="match status" value="1"/>
</dbReference>
<dbReference type="SUPFAM" id="SSF160544">
    <property type="entry name" value="EscU C-terminal domain-like"/>
    <property type="match status" value="1"/>
</dbReference>
<keyword evidence="3" id="KW-1185">Reference proteome</keyword>
<evidence type="ECO:0000313" key="2">
    <source>
        <dbReference type="EMBL" id="UQX87969.1"/>
    </source>
</evidence>
<gene>
    <name evidence="2" type="ORF">M6D93_16940</name>
</gene>
<reference evidence="2" key="2">
    <citation type="submission" date="2022-05" db="EMBL/GenBank/DDBJ databases">
        <authorList>
            <person name="Kim J.-S."/>
            <person name="Lee K."/>
            <person name="Suh M."/>
            <person name="Eom M."/>
            <person name="Kim J.-S."/>
            <person name="Kim D.-S."/>
            <person name="Ko S.-H."/>
            <person name="Shin Y."/>
            <person name="Lee J.-S."/>
        </authorList>
    </citation>
    <scope>NUCLEOTIDE SEQUENCE</scope>
    <source>
        <strain evidence="2">N237</strain>
    </source>
</reference>
<dbReference type="InterPro" id="IPR006135">
    <property type="entry name" value="T3SS_substrate_exporter"/>
</dbReference>
<dbReference type="PANTHER" id="PTHR30531">
    <property type="entry name" value="FLAGELLAR BIOSYNTHETIC PROTEIN FLHB"/>
    <property type="match status" value="1"/>
</dbReference>
<feature type="region of interest" description="Disordered" evidence="1">
    <location>
        <begin position="1"/>
        <end position="24"/>
    </location>
</feature>
<name>A0ABY4QYM7_9ACTN</name>
<dbReference type="Gene3D" id="3.40.1690.10">
    <property type="entry name" value="secretion proteins EscU"/>
    <property type="match status" value="1"/>
</dbReference>
<dbReference type="Gene3D" id="6.10.250.2080">
    <property type="match status" value="1"/>
</dbReference>
<protein>
    <submittedName>
        <fullName evidence="2">EscU/YscU/HrcU family type III secretion system export apparatus switch protein</fullName>
    </submittedName>
</protein>
<accession>A0ABY4QYM7</accession>
<dbReference type="Pfam" id="PF01312">
    <property type="entry name" value="Bac_export_2"/>
    <property type="match status" value="1"/>
</dbReference>
<evidence type="ECO:0000256" key="1">
    <source>
        <dbReference type="SAM" id="MobiDB-lite"/>
    </source>
</evidence>
<dbReference type="PRINTS" id="PR00950">
    <property type="entry name" value="TYPE3IMSPROT"/>
</dbReference>
<sequence>MAEKPAGEKTEKATPRKIKKARSEGHIGHSAELGSWLSMLAATFVLPGVCKSLMSNAQTTLVQASAVIDNPDVNRAMGIARDSAFSGAKAVAPLAILVMVTSVISSGSQGGIHVAPKLLMPKFSRLNPLSGVKRMFGPQALWQLTKSLLKIAVLGGVTYLAVRHLVPTLMGAGSLPLAEVLTQTMGAALSVIRYGSAAGVLLAFADVAVVRRRNNKQLKMTKQEIKEEMKQSEGDPQMKGAIRSRALAMARNRMMADIPDADVILVNPTHVAVALKYDPKKGAPRVVAKGADHIATRIREIAAEHRVPMVADIPLARALYGTCEVGHEIPADMFQGVATVLAFVMRLKRRGSIVGIQQLANA</sequence>
<dbReference type="EMBL" id="CP097332">
    <property type="protein sequence ID" value="UQX87969.1"/>
    <property type="molecule type" value="Genomic_DNA"/>
</dbReference>
<reference evidence="2" key="1">
    <citation type="journal article" date="2018" name="Int. J. Syst. Evol. Microbiol.">
        <title>Jatrophihabitans telluris sp. nov., isolated from sediment soil of lava forest wetlands and the emended description of the genus Jatrophihabitans.</title>
        <authorList>
            <person name="Lee K.C."/>
            <person name="Suh M.K."/>
            <person name="Eom M.K."/>
            <person name="Kim K.K."/>
            <person name="Kim J.S."/>
            <person name="Kim D.S."/>
            <person name="Ko S.H."/>
            <person name="Shin Y.K."/>
            <person name="Lee J.S."/>
        </authorList>
    </citation>
    <scope>NUCLEOTIDE SEQUENCE</scope>
    <source>
        <strain evidence="2">N237</strain>
    </source>
</reference>